<dbReference type="AlphaFoldDB" id="A0A9K3DTY8"/>
<feature type="transmembrane region" description="Helical" evidence="13">
    <location>
        <begin position="20"/>
        <end position="40"/>
    </location>
</feature>
<keyword evidence="8" id="KW-0406">Ion transport</keyword>
<dbReference type="GO" id="GO:0051453">
    <property type="term" value="P:regulation of intracellular pH"/>
    <property type="evidence" value="ECO:0000318"/>
    <property type="project" value="GO_Central"/>
</dbReference>
<keyword evidence="16" id="KW-1185">Reference proteome</keyword>
<comment type="catalytic activity">
    <reaction evidence="12">
        <text>K(+)(in) + H(+)(out) = K(+)(out) + H(+)(in)</text>
        <dbReference type="Rhea" id="RHEA:29467"/>
        <dbReference type="ChEBI" id="CHEBI:15378"/>
        <dbReference type="ChEBI" id="CHEBI:29103"/>
    </reaction>
</comment>
<feature type="transmembrane region" description="Helical" evidence="13">
    <location>
        <begin position="89"/>
        <end position="117"/>
    </location>
</feature>
<proteinExistence type="predicted"/>
<evidence type="ECO:0000259" key="14">
    <source>
        <dbReference type="Pfam" id="PF00999"/>
    </source>
</evidence>
<keyword evidence="2" id="KW-0813">Transport</keyword>
<evidence type="ECO:0000313" key="15">
    <source>
        <dbReference type="EMBL" id="KAF5760397.1"/>
    </source>
</evidence>
<feature type="transmembrane region" description="Helical" evidence="13">
    <location>
        <begin position="124"/>
        <end position="141"/>
    </location>
</feature>
<evidence type="ECO:0000256" key="4">
    <source>
        <dbReference type="ARBA" id="ARBA00022692"/>
    </source>
</evidence>
<feature type="domain" description="Cation/H+ exchanger transmembrane" evidence="14">
    <location>
        <begin position="168"/>
        <end position="253"/>
    </location>
</feature>
<dbReference type="InterPro" id="IPR018422">
    <property type="entry name" value="Cation/H_exchanger_CPA1"/>
</dbReference>
<dbReference type="Gene3D" id="6.10.140.1330">
    <property type="match status" value="1"/>
</dbReference>
<keyword evidence="4 13" id="KW-0812">Transmembrane</keyword>
<keyword evidence="9 13" id="KW-0472">Membrane</keyword>
<comment type="catalytic activity">
    <reaction evidence="11">
        <text>Na(+)(in) + H(+)(out) = Na(+)(out) + H(+)(in)</text>
        <dbReference type="Rhea" id="RHEA:29419"/>
        <dbReference type="ChEBI" id="CHEBI:15378"/>
        <dbReference type="ChEBI" id="CHEBI:29101"/>
    </reaction>
</comment>
<evidence type="ECO:0000256" key="8">
    <source>
        <dbReference type="ARBA" id="ARBA00023065"/>
    </source>
</evidence>
<evidence type="ECO:0000256" key="5">
    <source>
        <dbReference type="ARBA" id="ARBA00022958"/>
    </source>
</evidence>
<feature type="transmembrane region" description="Helical" evidence="13">
    <location>
        <begin position="174"/>
        <end position="197"/>
    </location>
</feature>
<feature type="transmembrane region" description="Helical" evidence="13">
    <location>
        <begin position="296"/>
        <end position="321"/>
    </location>
</feature>
<dbReference type="EMBL" id="MNCJ02000331">
    <property type="protein sequence ID" value="KAF5760397.1"/>
    <property type="molecule type" value="Genomic_DNA"/>
</dbReference>
<evidence type="ECO:0000256" key="1">
    <source>
        <dbReference type="ARBA" id="ARBA00004141"/>
    </source>
</evidence>
<reference evidence="15" key="1">
    <citation type="journal article" date="2017" name="Nature">
        <title>The sunflower genome provides insights into oil metabolism, flowering and Asterid evolution.</title>
        <authorList>
            <person name="Badouin H."/>
            <person name="Gouzy J."/>
            <person name="Grassa C.J."/>
            <person name="Murat F."/>
            <person name="Staton S.E."/>
            <person name="Cottret L."/>
            <person name="Lelandais-Briere C."/>
            <person name="Owens G.L."/>
            <person name="Carrere S."/>
            <person name="Mayjonade B."/>
            <person name="Legrand L."/>
            <person name="Gill N."/>
            <person name="Kane N.C."/>
            <person name="Bowers J.E."/>
            <person name="Hubner S."/>
            <person name="Bellec A."/>
            <person name="Berard A."/>
            <person name="Berges H."/>
            <person name="Blanchet N."/>
            <person name="Boniface M.C."/>
            <person name="Brunel D."/>
            <person name="Catrice O."/>
            <person name="Chaidir N."/>
            <person name="Claudel C."/>
            <person name="Donnadieu C."/>
            <person name="Faraut T."/>
            <person name="Fievet G."/>
            <person name="Helmstetter N."/>
            <person name="King M."/>
            <person name="Knapp S.J."/>
            <person name="Lai Z."/>
            <person name="Le Paslier M.C."/>
            <person name="Lippi Y."/>
            <person name="Lorenzon L."/>
            <person name="Mandel J.R."/>
            <person name="Marage G."/>
            <person name="Marchand G."/>
            <person name="Marquand E."/>
            <person name="Bret-Mestries E."/>
            <person name="Morien E."/>
            <person name="Nambeesan S."/>
            <person name="Nguyen T."/>
            <person name="Pegot-Espagnet P."/>
            <person name="Pouilly N."/>
            <person name="Raftis F."/>
            <person name="Sallet E."/>
            <person name="Schiex T."/>
            <person name="Thomas J."/>
            <person name="Vandecasteele C."/>
            <person name="Vares D."/>
            <person name="Vear F."/>
            <person name="Vautrin S."/>
            <person name="Crespi M."/>
            <person name="Mangin B."/>
            <person name="Burke J.M."/>
            <person name="Salse J."/>
            <person name="Munos S."/>
            <person name="Vincourt P."/>
            <person name="Rieseberg L.H."/>
            <person name="Langlade N.B."/>
        </authorList>
    </citation>
    <scope>NUCLEOTIDE SEQUENCE</scope>
    <source>
        <tissue evidence="15">Leaves</tissue>
    </source>
</reference>
<dbReference type="GO" id="GO:0005886">
    <property type="term" value="C:plasma membrane"/>
    <property type="evidence" value="ECO:0000318"/>
    <property type="project" value="GO_Central"/>
</dbReference>
<evidence type="ECO:0000256" key="13">
    <source>
        <dbReference type="SAM" id="Phobius"/>
    </source>
</evidence>
<comment type="caution">
    <text evidence="15">The sequence shown here is derived from an EMBL/GenBank/DDBJ whole genome shotgun (WGS) entry which is preliminary data.</text>
</comment>
<evidence type="ECO:0000256" key="6">
    <source>
        <dbReference type="ARBA" id="ARBA00022989"/>
    </source>
</evidence>
<dbReference type="GO" id="GO:0071805">
    <property type="term" value="P:potassium ion transmembrane transport"/>
    <property type="evidence" value="ECO:0000318"/>
    <property type="project" value="GO_Central"/>
</dbReference>
<protein>
    <submittedName>
        <fullName evidence="15">Cation/H+ exchanger, cation/H+ exchanger, CPA1 family</fullName>
    </submittedName>
</protein>
<feature type="transmembrane region" description="Helical" evidence="13">
    <location>
        <begin position="49"/>
        <end position="69"/>
    </location>
</feature>
<comment type="subcellular location">
    <subcellularLocation>
        <location evidence="1">Membrane</location>
        <topology evidence="1">Multi-pass membrane protein</topology>
    </subcellularLocation>
</comment>
<keyword evidence="5" id="KW-0630">Potassium</keyword>
<evidence type="ECO:0000256" key="10">
    <source>
        <dbReference type="ARBA" id="ARBA00023201"/>
    </source>
</evidence>
<evidence type="ECO:0000256" key="3">
    <source>
        <dbReference type="ARBA" id="ARBA00022538"/>
    </source>
</evidence>
<dbReference type="GO" id="GO:0098719">
    <property type="term" value="P:sodium ion import across plasma membrane"/>
    <property type="evidence" value="ECO:0000318"/>
    <property type="project" value="GO_Central"/>
</dbReference>
<evidence type="ECO:0000256" key="7">
    <source>
        <dbReference type="ARBA" id="ARBA00023053"/>
    </source>
</evidence>
<gene>
    <name evidence="15" type="ORF">HanXRQr2_Chr16g0753061</name>
</gene>
<dbReference type="PANTHER" id="PTHR10110:SF127">
    <property type="entry name" value="SODIUM_HYDROGEN EXCHANGER 5-RELATED"/>
    <property type="match status" value="1"/>
</dbReference>
<dbReference type="Pfam" id="PF00999">
    <property type="entry name" value="Na_H_Exchanger"/>
    <property type="match status" value="1"/>
</dbReference>
<keyword evidence="7" id="KW-0915">Sodium</keyword>
<name>A0A9K3DTY8_HELAN</name>
<evidence type="ECO:0000256" key="9">
    <source>
        <dbReference type="ARBA" id="ARBA00023136"/>
    </source>
</evidence>
<evidence type="ECO:0000256" key="12">
    <source>
        <dbReference type="ARBA" id="ARBA00047912"/>
    </source>
</evidence>
<dbReference type="GO" id="GO:0015386">
    <property type="term" value="F:potassium:proton antiporter activity"/>
    <property type="evidence" value="ECO:0000318"/>
    <property type="project" value="GO_Central"/>
</dbReference>
<reference evidence="15" key="2">
    <citation type="submission" date="2020-06" db="EMBL/GenBank/DDBJ databases">
        <title>Helianthus annuus Genome sequencing and assembly Release 2.</title>
        <authorList>
            <person name="Gouzy J."/>
            <person name="Langlade N."/>
            <person name="Munos S."/>
        </authorList>
    </citation>
    <scope>NUCLEOTIDE SEQUENCE</scope>
    <source>
        <tissue evidence="15">Leaves</tissue>
    </source>
</reference>
<accession>A0A9K3DTY8</accession>
<organism evidence="15 16">
    <name type="scientific">Helianthus annuus</name>
    <name type="common">Common sunflower</name>
    <dbReference type="NCBI Taxonomy" id="4232"/>
    <lineage>
        <taxon>Eukaryota</taxon>
        <taxon>Viridiplantae</taxon>
        <taxon>Streptophyta</taxon>
        <taxon>Embryophyta</taxon>
        <taxon>Tracheophyta</taxon>
        <taxon>Spermatophyta</taxon>
        <taxon>Magnoliopsida</taxon>
        <taxon>eudicotyledons</taxon>
        <taxon>Gunneridae</taxon>
        <taxon>Pentapetalae</taxon>
        <taxon>asterids</taxon>
        <taxon>campanulids</taxon>
        <taxon>Asterales</taxon>
        <taxon>Asteraceae</taxon>
        <taxon>Asteroideae</taxon>
        <taxon>Heliantheae alliance</taxon>
        <taxon>Heliantheae</taxon>
        <taxon>Helianthus</taxon>
    </lineage>
</organism>
<evidence type="ECO:0000256" key="11">
    <source>
        <dbReference type="ARBA" id="ARBA00047524"/>
    </source>
</evidence>
<dbReference type="GO" id="GO:0015385">
    <property type="term" value="F:sodium:proton antiporter activity"/>
    <property type="evidence" value="ECO:0000318"/>
    <property type="project" value="GO_Central"/>
</dbReference>
<dbReference type="GO" id="GO:0005768">
    <property type="term" value="C:endosome"/>
    <property type="evidence" value="ECO:0000318"/>
    <property type="project" value="GO_Central"/>
</dbReference>
<sequence length="361" mass="40445">MDELQMSPADPHGASLGKDQQVAGVGILLQIMMLVLSLILGHVLQHHRFYYLPEASASLLIGLIIGGLANVSNTETSMRAWFNFHEEFIFLFLLPPIILYPCSVCLIIFCSLLYFFLTNLMEGVAQLFFFTICLYPIRVQFSACKLPSFLITFGYDITDVNCCFFLQKPFFSNFGAIVTFAILATFIASVVTGLLVYLGGVMYLMYRLPLVECLMFGALISATDPVTVLFIFQVLLIGGSTGTMLEALHVVGDTHEPHLSDNFEANNGYVAPDDDEESSSSGNRLKMRLKEFHRRFINISFNYLFINSTSFSNFFLIWFFLGSSAASFRALDMNYLTPFFTTQSGDGMTMMTVMVNKHICS</sequence>
<keyword evidence="6 13" id="KW-1133">Transmembrane helix</keyword>
<evidence type="ECO:0000256" key="2">
    <source>
        <dbReference type="ARBA" id="ARBA00022448"/>
    </source>
</evidence>
<dbReference type="InterPro" id="IPR006153">
    <property type="entry name" value="Cation/H_exchanger_TM"/>
</dbReference>
<dbReference type="Gramene" id="mRNA:HanXRQr2_Chr16g0753061">
    <property type="protein sequence ID" value="mRNA:HanXRQr2_Chr16g0753061"/>
    <property type="gene ID" value="HanXRQr2_Chr16g0753061"/>
</dbReference>
<dbReference type="PANTHER" id="PTHR10110">
    <property type="entry name" value="SODIUM/HYDROGEN EXCHANGER"/>
    <property type="match status" value="1"/>
</dbReference>
<keyword evidence="3" id="KW-0633">Potassium transport</keyword>
<evidence type="ECO:0000313" key="16">
    <source>
        <dbReference type="Proteomes" id="UP000215914"/>
    </source>
</evidence>
<dbReference type="Proteomes" id="UP000215914">
    <property type="component" value="Unassembled WGS sequence"/>
</dbReference>
<keyword evidence="10" id="KW-0739">Sodium transport</keyword>